<accession>A0A8J7IFC4</accession>
<dbReference type="RefSeq" id="WP_199112306.1">
    <property type="nucleotide sequence ID" value="NZ_JAELVQ010000001.1"/>
</dbReference>
<feature type="domain" description="DUF6259" evidence="2">
    <location>
        <begin position="280"/>
        <end position="558"/>
    </location>
</feature>
<evidence type="ECO:0000313" key="4">
    <source>
        <dbReference type="Proteomes" id="UP000610931"/>
    </source>
</evidence>
<dbReference type="Gene3D" id="3.20.20.80">
    <property type="entry name" value="Glycosidases"/>
    <property type="match status" value="1"/>
</dbReference>
<dbReference type="PROSITE" id="PS51257">
    <property type="entry name" value="PROKAR_LIPOPROTEIN"/>
    <property type="match status" value="1"/>
</dbReference>
<proteinExistence type="predicted"/>
<dbReference type="Pfam" id="PF19773">
    <property type="entry name" value="DUF6259"/>
    <property type="match status" value="1"/>
</dbReference>
<dbReference type="SUPFAM" id="SSF51445">
    <property type="entry name" value="(Trans)glycosidases"/>
    <property type="match status" value="1"/>
</dbReference>
<keyword evidence="1" id="KW-0472">Membrane</keyword>
<keyword evidence="1" id="KW-0812">Transmembrane</keyword>
<dbReference type="InterPro" id="IPR046226">
    <property type="entry name" value="DUF6259"/>
</dbReference>
<dbReference type="EMBL" id="JAELVQ010000001">
    <property type="protein sequence ID" value="MBJ6366678.1"/>
    <property type="molecule type" value="Genomic_DNA"/>
</dbReference>
<evidence type="ECO:0000256" key="1">
    <source>
        <dbReference type="SAM" id="Phobius"/>
    </source>
</evidence>
<dbReference type="Proteomes" id="UP000610931">
    <property type="component" value="Unassembled WGS sequence"/>
</dbReference>
<evidence type="ECO:0000313" key="3">
    <source>
        <dbReference type="EMBL" id="MBJ6366678.1"/>
    </source>
</evidence>
<dbReference type="AlphaFoldDB" id="A0A8J7IFC4"/>
<gene>
    <name evidence="3" type="ORF">JF259_01125</name>
</gene>
<name>A0A8J7IFC4_9FLAO</name>
<feature type="transmembrane region" description="Helical" evidence="1">
    <location>
        <begin position="5"/>
        <end position="23"/>
    </location>
</feature>
<sequence>MKYKYSISGIMIGCLVIISNIILSCSRIPNEETRTIDNKTHIGIQNAFVKVTFNKKTGQIDSIYNKPTKDNYIKNEKGGNIFRLFANTTSMPFLRAGAQDNAYGGVLIDPNSCTINSYSVKEDENLKTLEIIYLHENTQLQVALKVGLHNASGTFDTHLAVKNVGSKTVSVYTAFPYFTGICLGNDKDTNLTVNMWDRGYPSVKAWERPIGGIYGKDVSMQWQTVYEPVKKQGLAVIVQDKDFSNKVISTFPEGGMASFYFDKKQIDAGKAQIWPSAKILAYNGNWRTAAKAYHAWFSKNIKTRKVPNWYKEEVTTRSSTWFPSKGAVAKNKETGQEDVFTSFEQLHSLFSKPIFGNNINDCMEIAMWNEGVNRWPETYGPWMSSGFIDFRSDLGGLEAFKKGVEICHKYGRRVAMYVAAYGARKTSPMFEGDWEKFAIKNRNGKPVLDYRQGDEIYGAFNCPGYKPWQDNLIRVCTMLAKTGVDEIRLDEFGFPFRPCYNEAHAHESPFNANKWMRNCLKRIREATDKINPDFFISTEFYMDYFHESTNGALIMDCSGSEIDAMKIAMPNYLSLSYHASAPEAAITGAIMSKTENQRRNWAWSKVGTEKPKDYDEDFVIDLRWHELHPTFANAVTYGDITEWDPIAENDPKWMGHLWKSEAYWVLTGGHVDARPLKDGKVLVRLPELPENVKVAYEFNVETLKMNEIPIKHNDKDIYVSLKSAVSAVLFPLPDCPALPIINQQMVKGEQGEEVQIAVSLLAPWQKDKQRIDLSRIECKAPGFQVNDHLDGNTRIFTIPLTEVTLEGKFYYTILGDCLKVKRWFTIKR</sequence>
<evidence type="ECO:0000259" key="2">
    <source>
        <dbReference type="Pfam" id="PF19773"/>
    </source>
</evidence>
<keyword evidence="1" id="KW-1133">Transmembrane helix</keyword>
<organism evidence="3 4">
    <name type="scientific">Snuella sedimenti</name>
    <dbReference type="NCBI Taxonomy" id="2798802"/>
    <lineage>
        <taxon>Bacteria</taxon>
        <taxon>Pseudomonadati</taxon>
        <taxon>Bacteroidota</taxon>
        <taxon>Flavobacteriia</taxon>
        <taxon>Flavobacteriales</taxon>
        <taxon>Flavobacteriaceae</taxon>
        <taxon>Snuella</taxon>
    </lineage>
</organism>
<protein>
    <recommendedName>
        <fullName evidence="2">DUF6259 domain-containing protein</fullName>
    </recommendedName>
</protein>
<reference evidence="3" key="1">
    <citation type="submission" date="2020-12" db="EMBL/GenBank/DDBJ databases">
        <title>Snuella sp. nov., isolated from sediment in Incheon.</title>
        <authorList>
            <person name="Kim W."/>
        </authorList>
    </citation>
    <scope>NUCLEOTIDE SEQUENCE</scope>
    <source>
        <strain evidence="3">CAU 1569</strain>
    </source>
</reference>
<dbReference type="InterPro" id="IPR017853">
    <property type="entry name" value="GH"/>
</dbReference>
<keyword evidence="4" id="KW-1185">Reference proteome</keyword>
<comment type="caution">
    <text evidence="3">The sequence shown here is derived from an EMBL/GenBank/DDBJ whole genome shotgun (WGS) entry which is preliminary data.</text>
</comment>